<protein>
    <submittedName>
        <fullName evidence="2">Uncharacterized protein</fullName>
    </submittedName>
</protein>
<organism evidence="2 3">
    <name type="scientific">Photinus pyralis</name>
    <name type="common">Common eastern firefly</name>
    <name type="synonym">Lampyris pyralis</name>
    <dbReference type="NCBI Taxonomy" id="7054"/>
    <lineage>
        <taxon>Eukaryota</taxon>
        <taxon>Metazoa</taxon>
        <taxon>Ecdysozoa</taxon>
        <taxon>Arthropoda</taxon>
        <taxon>Hexapoda</taxon>
        <taxon>Insecta</taxon>
        <taxon>Pterygota</taxon>
        <taxon>Neoptera</taxon>
        <taxon>Endopterygota</taxon>
        <taxon>Coleoptera</taxon>
        <taxon>Polyphaga</taxon>
        <taxon>Elateriformia</taxon>
        <taxon>Elateroidea</taxon>
        <taxon>Lampyridae</taxon>
        <taxon>Lampyrinae</taxon>
        <taxon>Photinus</taxon>
    </lineage>
</organism>
<feature type="compositionally biased region" description="Polar residues" evidence="1">
    <location>
        <begin position="75"/>
        <end position="93"/>
    </location>
</feature>
<feature type="region of interest" description="Disordered" evidence="1">
    <location>
        <begin position="141"/>
        <end position="166"/>
    </location>
</feature>
<feature type="compositionally biased region" description="Polar residues" evidence="1">
    <location>
        <begin position="219"/>
        <end position="236"/>
    </location>
</feature>
<sequence>MADEKDLQNGLDEHLDSPQPNQLDSSYFAYQQSQSVWYYDPYLHQTVPVLLLEEGAFSNTYLPSSEEHDHVIQNTPNTVRTGHSSSPSNTTFTGMECRTEAPVLSEVINGRAHNRKDSPMPTKMYHNTRRKSLPVNLILVGATPSGSDSHSHNQDKSLPNPDESFEINYFNDPLHVESEIVIGMNGDIGDGHSTDAGTLNDEANSESQFSIETSSSKEANSGRTLTPKQSTKSTASEFRVSDYHKTVTRKVYGNAKRLAKQRMANEAEDQRASIPRTGYIQPTEKILSNPPENPRKTTQTLREPTEVAAKAPSSASTKDKENHLIELPVDLPKLRKVWQDAMIPLKECVPRVYANSSKKPQRERSKFDQLFGSDTDDDYGDKSTNGKRLINSMPWRVREIDDYIMLIINRGQISTCDAVFETALELNVDESERAVAEYGEIKLELEIPSVAEVTVYSDTVTARQACGSDETETVNEINNLMEMHWNETDIPIIFHNDQCQELTDSVQMECGRDTETEIRSRPARGRARGRGRRQARGRGGRYTTRATSQSSNVEAIATEFCKELWELIFYNVKNCEILVRQTKSYTKIQPAKEKINLVLKHYHQAREKEVEELARLTLGFLRQHTISNFIYKQFLKFCYEYGRQKGMRVTVPALVKFLFSVVLKIKEMETNLEGFVRQFCAEVEGEYDTAVRRRNVRDDFILPKFPHSPPPLYPLEAAIRTEVGSSTFQNSTLANIDYTDLPEYSEAAALVRTAIATEQALHRMQNAMSTIECEPKPEPSDAFTAVQKQLLKLQVLQYHELFQNYQRLVESARQEQWHVPHYYYFQWPRIGVNDQTDIAPPAPPTNAWDDGAHSDRHCQMNDDYHSQEQITNVSRPSTPECLRAETAAQNTNPGALPSSEPTETTTPAYSTVIKRSNSPPAKRTRPNNDQNAIIDLDQWYMEKMRQSDFIDLDDYDGPIQDRKDPVQNSGD</sequence>
<feature type="region of interest" description="Disordered" evidence="1">
    <location>
        <begin position="283"/>
        <end position="320"/>
    </location>
</feature>
<feature type="region of interest" description="Disordered" evidence="1">
    <location>
        <begin position="75"/>
        <end position="94"/>
    </location>
</feature>
<dbReference type="Proteomes" id="UP000327044">
    <property type="component" value="Unassembled WGS sequence"/>
</dbReference>
<evidence type="ECO:0000256" key="1">
    <source>
        <dbReference type="SAM" id="MobiDB-lite"/>
    </source>
</evidence>
<feature type="compositionally biased region" description="Basic residues" evidence="1">
    <location>
        <begin position="521"/>
        <end position="539"/>
    </location>
</feature>
<feature type="region of interest" description="Disordered" evidence="1">
    <location>
        <begin position="888"/>
        <end position="930"/>
    </location>
</feature>
<feature type="compositionally biased region" description="Low complexity" evidence="1">
    <location>
        <begin position="897"/>
        <end position="907"/>
    </location>
</feature>
<feature type="region of interest" description="Disordered" evidence="1">
    <location>
        <begin position="512"/>
        <end position="547"/>
    </location>
</feature>
<proteinExistence type="predicted"/>
<evidence type="ECO:0000313" key="2">
    <source>
        <dbReference type="EMBL" id="KAB0793784.1"/>
    </source>
</evidence>
<feature type="region of interest" description="Disordered" evidence="1">
    <location>
        <begin position="354"/>
        <end position="381"/>
    </location>
</feature>
<feature type="compositionally biased region" description="Low complexity" evidence="1">
    <location>
        <begin position="205"/>
        <end position="218"/>
    </location>
</feature>
<evidence type="ECO:0000313" key="3">
    <source>
        <dbReference type="Proteomes" id="UP000327044"/>
    </source>
</evidence>
<feature type="region of interest" description="Disordered" evidence="1">
    <location>
        <begin position="1"/>
        <end position="23"/>
    </location>
</feature>
<keyword evidence="3" id="KW-1185">Reference proteome</keyword>
<feature type="compositionally biased region" description="Basic and acidic residues" evidence="1">
    <location>
        <begin position="1"/>
        <end position="16"/>
    </location>
</feature>
<dbReference type="InParanoid" id="A0A5N4A8Z4"/>
<name>A0A5N4A8Z4_PHOPY</name>
<comment type="caution">
    <text evidence="2">The sequence shown here is derived from an EMBL/GenBank/DDBJ whole genome shotgun (WGS) entry which is preliminary data.</text>
</comment>
<gene>
    <name evidence="2" type="ORF">PPYR_13404</name>
</gene>
<reference evidence="2 3" key="1">
    <citation type="journal article" date="2018" name="Elife">
        <title>Firefly genomes illuminate parallel origins of bioluminescence in beetles.</title>
        <authorList>
            <person name="Fallon T.R."/>
            <person name="Lower S.E."/>
            <person name="Chang C.H."/>
            <person name="Bessho-Uehara M."/>
            <person name="Martin G.J."/>
            <person name="Bewick A.J."/>
            <person name="Behringer M."/>
            <person name="Debat H.J."/>
            <person name="Wong I."/>
            <person name="Day J.C."/>
            <person name="Suvorov A."/>
            <person name="Silva C.J."/>
            <person name="Stanger-Hall K.F."/>
            <person name="Hall D.W."/>
            <person name="Schmitz R.J."/>
            <person name="Nelson D.R."/>
            <person name="Lewis S.M."/>
            <person name="Shigenobu S."/>
            <person name="Bybee S.M."/>
            <person name="Larracuente A.M."/>
            <person name="Oba Y."/>
            <person name="Weng J.K."/>
        </authorList>
    </citation>
    <scope>NUCLEOTIDE SEQUENCE [LARGE SCALE GENOMIC DNA]</scope>
    <source>
        <strain evidence="2">1611_PpyrPB1</strain>
        <tissue evidence="2">Whole body</tissue>
    </source>
</reference>
<accession>A0A5N4A8Z4</accession>
<feature type="region of interest" description="Disordered" evidence="1">
    <location>
        <begin position="951"/>
        <end position="971"/>
    </location>
</feature>
<dbReference type="AlphaFoldDB" id="A0A5N4A8Z4"/>
<feature type="region of interest" description="Disordered" evidence="1">
    <location>
        <begin position="185"/>
        <end position="238"/>
    </location>
</feature>
<dbReference type="EMBL" id="VVIM01000009">
    <property type="protein sequence ID" value="KAB0793784.1"/>
    <property type="molecule type" value="Genomic_DNA"/>
</dbReference>